<keyword evidence="3" id="KW-0862">Zinc</keyword>
<proteinExistence type="predicted"/>
<evidence type="ECO:0000256" key="3">
    <source>
        <dbReference type="ARBA" id="ARBA00022833"/>
    </source>
</evidence>
<evidence type="ECO:0000256" key="4">
    <source>
        <dbReference type="PROSITE-ProRule" id="PRU00134"/>
    </source>
</evidence>
<dbReference type="Pfam" id="PF01753">
    <property type="entry name" value="zf-MYND"/>
    <property type="match status" value="1"/>
</dbReference>
<dbReference type="PANTHER" id="PTHR46455">
    <property type="entry name" value="SET AND MYND DOMAIN CONTAINING, ARTHROPOD-SPECIFIC, MEMBER 4, ISOFORM A"/>
    <property type="match status" value="1"/>
</dbReference>
<dbReference type="SUPFAM" id="SSF144232">
    <property type="entry name" value="HIT/MYND zinc finger-like"/>
    <property type="match status" value="1"/>
</dbReference>
<feature type="domain" description="MYND-type" evidence="5">
    <location>
        <begin position="5"/>
        <end position="41"/>
    </location>
</feature>
<dbReference type="CDD" id="cd20071">
    <property type="entry name" value="SET_SMYD"/>
    <property type="match status" value="1"/>
</dbReference>
<dbReference type="OMA" id="CDANCEQ"/>
<dbReference type="SUPFAM" id="SSF82199">
    <property type="entry name" value="SET domain"/>
    <property type="match status" value="1"/>
</dbReference>
<protein>
    <submittedName>
        <fullName evidence="6">Protein msta, isoform B</fullName>
    </submittedName>
</protein>
<dbReference type="PROSITE" id="PS01360">
    <property type="entry name" value="ZF_MYND_1"/>
    <property type="match status" value="1"/>
</dbReference>
<keyword evidence="2 4" id="KW-0863">Zinc-finger</keyword>
<dbReference type="AlphaFoldDB" id="A0A226ETW3"/>
<evidence type="ECO:0000256" key="1">
    <source>
        <dbReference type="ARBA" id="ARBA00022723"/>
    </source>
</evidence>
<dbReference type="InterPro" id="IPR053010">
    <property type="entry name" value="SET_SmydA-8"/>
</dbReference>
<evidence type="ECO:0000256" key="2">
    <source>
        <dbReference type="ARBA" id="ARBA00022771"/>
    </source>
</evidence>
<keyword evidence="7" id="KW-1185">Reference proteome</keyword>
<keyword evidence="1" id="KW-0479">Metal-binding</keyword>
<sequence>MSSNCQICSKLSSSYCSNCKKVVYCGKEHQKQDRKRHKQECYPASITTHPVLGNHLQATREINAGEKIFKEEPLIVGPRSNFSHFHQICLGCCDKIKEGSTYSCSKCGWPVCDANCEQNMRHAKFECPIFADKNVSPAATQAEYLGVTFLRCILLQTLDPSRWDDLLKLESHIELRNSRPACVEQSQLAIHFVRDKCKMTQTDPRLIDRVYGIVIVNGYGDLSTFGVKLYSKSAKLSHACIPNTRTILDSNGIEIVATVAIKAGQPLTQLYGRIFKGTHPRQELLQNIYYFSCSCTRCKDPSELGTYFSGVKCHAKKCGGHLLPKNPLDISPASKWKCDSCNNSSTFARCVVPALGEISQEAGTDENEGLYSEYELYEVGNPEIPVTGNLELTTATKLDHVLKMLTVLKKLETGTVHRNHYALLPLKTALIATIHSLLALSVHDAKSFSFLQTLKDEDMVKYLLEEFLRLVKEMLQVVEILLPGMTSERGLLLFYLAEGMRFSIHNTATGPNQSQLAKLQEEASCNSFKIMLLDNEDDDHRKLVVKYLGHQNAPSLFDKSNKSSTASS</sequence>
<dbReference type="Gene3D" id="1.10.220.160">
    <property type="match status" value="1"/>
</dbReference>
<dbReference type="STRING" id="158441.A0A226ETW3"/>
<comment type="caution">
    <text evidence="6">The sequence shown here is derived from an EMBL/GenBank/DDBJ whole genome shotgun (WGS) entry which is preliminary data.</text>
</comment>
<dbReference type="OrthoDB" id="265717at2759"/>
<organism evidence="6 7">
    <name type="scientific">Folsomia candida</name>
    <name type="common">Springtail</name>
    <dbReference type="NCBI Taxonomy" id="158441"/>
    <lineage>
        <taxon>Eukaryota</taxon>
        <taxon>Metazoa</taxon>
        <taxon>Ecdysozoa</taxon>
        <taxon>Arthropoda</taxon>
        <taxon>Hexapoda</taxon>
        <taxon>Collembola</taxon>
        <taxon>Entomobryomorpha</taxon>
        <taxon>Isotomoidea</taxon>
        <taxon>Isotomidae</taxon>
        <taxon>Proisotominae</taxon>
        <taxon>Folsomia</taxon>
    </lineage>
</organism>
<reference evidence="6 7" key="1">
    <citation type="submission" date="2015-12" db="EMBL/GenBank/DDBJ databases">
        <title>The genome of Folsomia candida.</title>
        <authorList>
            <person name="Faddeeva A."/>
            <person name="Derks M.F."/>
            <person name="Anvar Y."/>
            <person name="Smit S."/>
            <person name="Van Straalen N."/>
            <person name="Roelofs D."/>
        </authorList>
    </citation>
    <scope>NUCLEOTIDE SEQUENCE [LARGE SCALE GENOMIC DNA]</scope>
    <source>
        <strain evidence="6 7">VU population</strain>
        <tissue evidence="6">Whole body</tissue>
    </source>
</reference>
<accession>A0A226ETW3</accession>
<dbReference type="GO" id="GO:0008270">
    <property type="term" value="F:zinc ion binding"/>
    <property type="evidence" value="ECO:0007669"/>
    <property type="project" value="UniProtKB-KW"/>
</dbReference>
<dbReference type="PANTHER" id="PTHR46455:SF5">
    <property type="entry name" value="SET AND MYND DOMAIN CONTAINING, ARTHROPOD-SPECIFIC, MEMBER 4, ISOFORM A"/>
    <property type="match status" value="1"/>
</dbReference>
<evidence type="ECO:0000313" key="7">
    <source>
        <dbReference type="Proteomes" id="UP000198287"/>
    </source>
</evidence>
<dbReference type="InterPro" id="IPR002893">
    <property type="entry name" value="Znf_MYND"/>
</dbReference>
<name>A0A226ETW3_FOLCA</name>
<dbReference type="InterPro" id="IPR046341">
    <property type="entry name" value="SET_dom_sf"/>
</dbReference>
<dbReference type="Proteomes" id="UP000198287">
    <property type="component" value="Unassembled WGS sequence"/>
</dbReference>
<gene>
    <name evidence="6" type="ORF">Fcan01_06174</name>
</gene>
<dbReference type="EMBL" id="LNIX01000002">
    <property type="protein sequence ID" value="OXA60261.1"/>
    <property type="molecule type" value="Genomic_DNA"/>
</dbReference>
<evidence type="ECO:0000313" key="6">
    <source>
        <dbReference type="EMBL" id="OXA60261.1"/>
    </source>
</evidence>
<dbReference type="PROSITE" id="PS50865">
    <property type="entry name" value="ZF_MYND_2"/>
    <property type="match status" value="1"/>
</dbReference>
<dbReference type="Gene3D" id="2.170.270.10">
    <property type="entry name" value="SET domain"/>
    <property type="match status" value="1"/>
</dbReference>
<dbReference type="Gene3D" id="6.10.140.2220">
    <property type="match status" value="2"/>
</dbReference>
<evidence type="ECO:0000259" key="5">
    <source>
        <dbReference type="PROSITE" id="PS50865"/>
    </source>
</evidence>